<dbReference type="AlphaFoldDB" id="A0A0N1EH51"/>
<evidence type="ECO:0000259" key="4">
    <source>
        <dbReference type="Pfam" id="PF10502"/>
    </source>
</evidence>
<dbReference type="Proteomes" id="UP000037997">
    <property type="component" value="Unassembled WGS sequence"/>
</dbReference>
<evidence type="ECO:0000256" key="2">
    <source>
        <dbReference type="ARBA" id="ARBA00019232"/>
    </source>
</evidence>
<dbReference type="STRING" id="35818.HPU229336_05020"/>
<gene>
    <name evidence="5" type="ORF">HPU229334_11230</name>
</gene>
<dbReference type="SUPFAM" id="SSF51306">
    <property type="entry name" value="LexA/Signal peptidase"/>
    <property type="match status" value="1"/>
</dbReference>
<dbReference type="GO" id="GO:0004252">
    <property type="term" value="F:serine-type endopeptidase activity"/>
    <property type="evidence" value="ECO:0007669"/>
    <property type="project" value="InterPro"/>
</dbReference>
<dbReference type="InterPro" id="IPR019533">
    <property type="entry name" value="Peptidase_S26"/>
</dbReference>
<dbReference type="Gene3D" id="2.10.109.10">
    <property type="entry name" value="Umud Fragment, subunit A"/>
    <property type="match status" value="1"/>
</dbReference>
<dbReference type="NCBIfam" id="TIGR02227">
    <property type="entry name" value="sigpep_I_bact"/>
    <property type="match status" value="1"/>
</dbReference>
<evidence type="ECO:0000313" key="5">
    <source>
        <dbReference type="EMBL" id="KPH54963.1"/>
    </source>
</evidence>
<evidence type="ECO:0000313" key="6">
    <source>
        <dbReference type="Proteomes" id="UP000037997"/>
    </source>
</evidence>
<dbReference type="GO" id="GO:0006465">
    <property type="term" value="P:signal peptide processing"/>
    <property type="evidence" value="ECO:0007669"/>
    <property type="project" value="InterPro"/>
</dbReference>
<dbReference type="CDD" id="cd06530">
    <property type="entry name" value="S26_SPase_I"/>
    <property type="match status" value="1"/>
</dbReference>
<keyword evidence="3" id="KW-0645">Protease</keyword>
<keyword evidence="3" id="KW-0812">Transmembrane</keyword>
<dbReference type="Pfam" id="PF10502">
    <property type="entry name" value="Peptidase_S26"/>
    <property type="match status" value="1"/>
</dbReference>
<feature type="domain" description="Peptidase S26" evidence="4">
    <location>
        <begin position="45"/>
        <end position="172"/>
    </location>
</feature>
<feature type="transmembrane region" description="Helical" evidence="3">
    <location>
        <begin position="12"/>
        <end position="33"/>
    </location>
</feature>
<comment type="subcellular location">
    <subcellularLocation>
        <location evidence="3">Membrane</location>
        <topology evidence="3">Single-pass type II membrane protein</topology>
    </subcellularLocation>
</comment>
<dbReference type="InterPro" id="IPR000223">
    <property type="entry name" value="Pept_S26A_signal_pept_1"/>
</dbReference>
<dbReference type="GO" id="GO:0016020">
    <property type="term" value="C:membrane"/>
    <property type="evidence" value="ECO:0007669"/>
    <property type="project" value="UniProtKB-SubCell"/>
</dbReference>
<dbReference type="EC" id="3.4.21.89" evidence="3"/>
<sequence>MEFIRKFGIKSVLKASFFSVFLGLLIIGALFVAKKHYLGDKYYFGILISDSIVGKDFVVVDKEHSLKNLKGKILAFDFPLDTDYFKKGKSFAKYVKCEEGDLLENKSGKFYCNGEFIGGALPKDSKGNPVQDFKWNGIIPKDSFFVMGTHTYSFDSRYWGFVTKKDVKGVVVWLQ</sequence>
<keyword evidence="3" id="KW-0472">Membrane</keyword>
<dbReference type="GO" id="GO:0009003">
    <property type="term" value="F:signal peptidase activity"/>
    <property type="evidence" value="ECO:0007669"/>
    <property type="project" value="UniProtKB-EC"/>
</dbReference>
<dbReference type="PANTHER" id="PTHR43390">
    <property type="entry name" value="SIGNAL PEPTIDASE I"/>
    <property type="match status" value="1"/>
</dbReference>
<dbReference type="PANTHER" id="PTHR43390:SF1">
    <property type="entry name" value="CHLOROPLAST PROCESSING PEPTIDASE"/>
    <property type="match status" value="1"/>
</dbReference>
<comment type="similarity">
    <text evidence="1 3">Belongs to the peptidase S26 family.</text>
</comment>
<protein>
    <recommendedName>
        <fullName evidence="2 3">Signal peptidase I</fullName>
        <ecNumber evidence="3">3.4.21.89</ecNumber>
    </recommendedName>
</protein>
<reference evidence="5 6" key="1">
    <citation type="submission" date="2014-06" db="EMBL/GenBank/DDBJ databases">
        <title>Helicobacter pullorum isolates in fresh chicken meat - phenotypic and genotypic features.</title>
        <authorList>
            <person name="Borges V."/>
            <person name="Santos A."/>
            <person name="Correia C.B."/>
            <person name="Saraiva M."/>
            <person name="Menard A."/>
            <person name="Vieira L."/>
            <person name="Sampaio D.A."/>
            <person name="Gomes J.P."/>
            <person name="Oleastro M."/>
        </authorList>
    </citation>
    <scope>NUCLEOTIDE SEQUENCE [LARGE SCALE GENOMIC DNA]</scope>
    <source>
        <strain evidence="5 6">229334/12</strain>
    </source>
</reference>
<dbReference type="InterPro" id="IPR036286">
    <property type="entry name" value="LexA/Signal_pep-like_sf"/>
</dbReference>
<comment type="catalytic activity">
    <reaction evidence="3">
        <text>Cleavage of hydrophobic, N-terminal signal or leader sequences from secreted and periplasmic proteins.</text>
        <dbReference type="EC" id="3.4.21.89"/>
    </reaction>
</comment>
<evidence type="ECO:0000256" key="3">
    <source>
        <dbReference type="RuleBase" id="RU362042"/>
    </source>
</evidence>
<keyword evidence="3" id="KW-1133">Transmembrane helix</keyword>
<proteinExistence type="inferred from homology"/>
<dbReference type="PATRIC" id="fig|35818.11.peg.2222"/>
<comment type="caution">
    <text evidence="5">The sequence shown here is derived from an EMBL/GenBank/DDBJ whole genome shotgun (WGS) entry which is preliminary data.</text>
</comment>
<accession>A0A0N1EH51</accession>
<keyword evidence="3" id="KW-0378">Hydrolase</keyword>
<organism evidence="5 6">
    <name type="scientific">Helicobacter pullorum</name>
    <dbReference type="NCBI Taxonomy" id="35818"/>
    <lineage>
        <taxon>Bacteria</taxon>
        <taxon>Pseudomonadati</taxon>
        <taxon>Campylobacterota</taxon>
        <taxon>Epsilonproteobacteria</taxon>
        <taxon>Campylobacterales</taxon>
        <taxon>Helicobacteraceae</taxon>
        <taxon>Helicobacter</taxon>
    </lineage>
</organism>
<name>A0A0N1EH51_9HELI</name>
<evidence type="ECO:0000256" key="1">
    <source>
        <dbReference type="ARBA" id="ARBA00009370"/>
    </source>
</evidence>
<dbReference type="EMBL" id="JNOC01000078">
    <property type="protein sequence ID" value="KPH54963.1"/>
    <property type="molecule type" value="Genomic_DNA"/>
</dbReference>